<comment type="caution">
    <text evidence="1">The sequence shown here is derived from an EMBL/GenBank/DDBJ whole genome shotgun (WGS) entry which is preliminary data.</text>
</comment>
<reference evidence="1 2" key="1">
    <citation type="submission" date="2020-08" db="EMBL/GenBank/DDBJ databases">
        <title>Genomic Encyclopedia of Type Strains, Phase III (KMG-III): the genomes of soil and plant-associated and newly described type strains.</title>
        <authorList>
            <person name="Whitman W."/>
        </authorList>
    </citation>
    <scope>NUCLEOTIDE SEQUENCE [LARGE SCALE GENOMIC DNA]</scope>
    <source>
        <strain evidence="1 2">CECT 3313</strain>
    </source>
</reference>
<name>A0A7W9PRK3_9ACTN</name>
<accession>A0A7W9PRK3</accession>
<protein>
    <submittedName>
        <fullName evidence="1">Uncharacterized protein</fullName>
    </submittedName>
</protein>
<keyword evidence="2" id="KW-1185">Reference proteome</keyword>
<evidence type="ECO:0000313" key="1">
    <source>
        <dbReference type="EMBL" id="MBB5926349.1"/>
    </source>
</evidence>
<dbReference type="Proteomes" id="UP000585836">
    <property type="component" value="Unassembled WGS sequence"/>
</dbReference>
<dbReference type="AlphaFoldDB" id="A0A7W9PRK3"/>
<sequence>MSRMGSQRMCDMAQCRVTWLGNVCTSSPVLTKWIRWSLWVMLLLRSIRRPCGVWNGRYSSSQ</sequence>
<organism evidence="1 2">
    <name type="scientific">Streptomyces echinatus</name>
    <dbReference type="NCBI Taxonomy" id="67293"/>
    <lineage>
        <taxon>Bacteria</taxon>
        <taxon>Bacillati</taxon>
        <taxon>Actinomycetota</taxon>
        <taxon>Actinomycetes</taxon>
        <taxon>Kitasatosporales</taxon>
        <taxon>Streptomycetaceae</taxon>
        <taxon>Streptomyces</taxon>
    </lineage>
</organism>
<gene>
    <name evidence="1" type="ORF">FHS34_001805</name>
</gene>
<dbReference type="EMBL" id="JACHJK010000003">
    <property type="protein sequence ID" value="MBB5926349.1"/>
    <property type="molecule type" value="Genomic_DNA"/>
</dbReference>
<proteinExistence type="predicted"/>
<evidence type="ECO:0000313" key="2">
    <source>
        <dbReference type="Proteomes" id="UP000585836"/>
    </source>
</evidence>